<dbReference type="Pfam" id="PF00782">
    <property type="entry name" value="DSPc"/>
    <property type="match status" value="1"/>
</dbReference>
<evidence type="ECO:0000256" key="2">
    <source>
        <dbReference type="ARBA" id="ARBA00013064"/>
    </source>
</evidence>
<dbReference type="InterPro" id="IPR000340">
    <property type="entry name" value="Dual-sp_phosphatase_cat-dom"/>
</dbReference>
<dbReference type="OrthoDB" id="6513877at2759"/>
<accession>A0A8X6FG77</accession>
<evidence type="ECO:0000313" key="7">
    <source>
        <dbReference type="EMBL" id="GFQ79313.1"/>
    </source>
</evidence>
<keyword evidence="8" id="KW-1185">Reference proteome</keyword>
<evidence type="ECO:0000256" key="3">
    <source>
        <dbReference type="ARBA" id="ARBA00022801"/>
    </source>
</evidence>
<dbReference type="InterPro" id="IPR029021">
    <property type="entry name" value="Prot-tyrosine_phosphatase-like"/>
</dbReference>
<evidence type="ECO:0000256" key="4">
    <source>
        <dbReference type="ARBA" id="ARBA00022912"/>
    </source>
</evidence>
<dbReference type="PROSITE" id="PS00383">
    <property type="entry name" value="TYR_PHOSPHATASE_1"/>
    <property type="match status" value="1"/>
</dbReference>
<comment type="similarity">
    <text evidence="1">Belongs to the protein-tyrosine phosphatase family. Non-receptor class dual specificity subfamily.</text>
</comment>
<name>A0A8X6FG77_TRICU</name>
<evidence type="ECO:0000256" key="1">
    <source>
        <dbReference type="ARBA" id="ARBA00008601"/>
    </source>
</evidence>
<proteinExistence type="inferred from homology"/>
<dbReference type="CDD" id="cd14498">
    <property type="entry name" value="DSP"/>
    <property type="match status" value="1"/>
</dbReference>
<evidence type="ECO:0000259" key="5">
    <source>
        <dbReference type="PROSITE" id="PS50054"/>
    </source>
</evidence>
<dbReference type="GO" id="GO:0043409">
    <property type="term" value="P:negative regulation of MAPK cascade"/>
    <property type="evidence" value="ECO:0007669"/>
    <property type="project" value="TreeGrafter"/>
</dbReference>
<comment type="caution">
    <text evidence="7">The sequence shown here is derived from an EMBL/GenBank/DDBJ whole genome shotgun (WGS) entry which is preliminary data.</text>
</comment>
<dbReference type="Gene3D" id="3.90.190.10">
    <property type="entry name" value="Protein tyrosine phosphatase superfamily"/>
    <property type="match status" value="1"/>
</dbReference>
<feature type="domain" description="Tyrosine specific protein phosphatases" evidence="6">
    <location>
        <begin position="1"/>
        <end position="51"/>
    </location>
</feature>
<dbReference type="InterPro" id="IPR000387">
    <property type="entry name" value="Tyr_Pase_dom"/>
</dbReference>
<protein>
    <recommendedName>
        <fullName evidence="2">protein-tyrosine-phosphatase</fullName>
        <ecNumber evidence="2">3.1.3.48</ecNumber>
    </recommendedName>
</protein>
<dbReference type="GO" id="GO:0033550">
    <property type="term" value="F:MAP kinase tyrosine phosphatase activity"/>
    <property type="evidence" value="ECO:0007669"/>
    <property type="project" value="TreeGrafter"/>
</dbReference>
<dbReference type="AlphaFoldDB" id="A0A8X6FG77"/>
<feature type="domain" description="Tyrosine-protein phosphatase" evidence="5">
    <location>
        <begin position="1"/>
        <end position="73"/>
    </location>
</feature>
<dbReference type="SUPFAM" id="SSF52799">
    <property type="entry name" value="(Phosphotyrosine protein) phosphatases II"/>
    <property type="match status" value="1"/>
</dbReference>
<dbReference type="GO" id="GO:0017017">
    <property type="term" value="F:MAP kinase tyrosine/serine/threonine phosphatase activity"/>
    <property type="evidence" value="ECO:0007669"/>
    <property type="project" value="TreeGrafter"/>
</dbReference>
<gene>
    <name evidence="7" type="ORF">TNCT_451621</name>
</gene>
<evidence type="ECO:0000313" key="8">
    <source>
        <dbReference type="Proteomes" id="UP000887116"/>
    </source>
</evidence>
<dbReference type="PANTHER" id="PTHR10159:SF519">
    <property type="entry name" value="DUAL SPECIFICITY PROTEIN PHOSPHATASE MPK3"/>
    <property type="match status" value="1"/>
</dbReference>
<organism evidence="7 8">
    <name type="scientific">Trichonephila clavata</name>
    <name type="common">Joro spider</name>
    <name type="synonym">Nephila clavata</name>
    <dbReference type="NCBI Taxonomy" id="2740835"/>
    <lineage>
        <taxon>Eukaryota</taxon>
        <taxon>Metazoa</taxon>
        <taxon>Ecdysozoa</taxon>
        <taxon>Arthropoda</taxon>
        <taxon>Chelicerata</taxon>
        <taxon>Arachnida</taxon>
        <taxon>Araneae</taxon>
        <taxon>Araneomorphae</taxon>
        <taxon>Entelegynae</taxon>
        <taxon>Araneoidea</taxon>
        <taxon>Nephilidae</taxon>
        <taxon>Trichonephila</taxon>
    </lineage>
</organism>
<dbReference type="EMBL" id="BMAO01032040">
    <property type="protein sequence ID" value="GFQ79313.1"/>
    <property type="molecule type" value="Genomic_DNA"/>
</dbReference>
<keyword evidence="4" id="KW-0904">Protein phosphatase</keyword>
<dbReference type="InterPro" id="IPR020422">
    <property type="entry name" value="TYR_PHOSPHATASE_DUAL_dom"/>
</dbReference>
<dbReference type="Proteomes" id="UP000887116">
    <property type="component" value="Unassembled WGS sequence"/>
</dbReference>
<dbReference type="GO" id="GO:0005737">
    <property type="term" value="C:cytoplasm"/>
    <property type="evidence" value="ECO:0007669"/>
    <property type="project" value="TreeGrafter"/>
</dbReference>
<dbReference type="PROSITE" id="PS50054">
    <property type="entry name" value="TYR_PHOSPHATASE_DUAL"/>
    <property type="match status" value="1"/>
</dbReference>
<dbReference type="GO" id="GO:0008330">
    <property type="term" value="F:protein tyrosine/threonine phosphatase activity"/>
    <property type="evidence" value="ECO:0007669"/>
    <property type="project" value="TreeGrafter"/>
</dbReference>
<dbReference type="InterPro" id="IPR016130">
    <property type="entry name" value="Tyr_Pase_AS"/>
</dbReference>
<dbReference type="EC" id="3.1.3.48" evidence="2"/>
<sequence length="76" mass="8734">MTENEGLKEGKGVLVHCFAGISRSPTIVIAYLMQKLDMTPEEAYFFVEKRKIHISPSLHFIEQLNMHQEALMDNRA</sequence>
<evidence type="ECO:0000259" key="6">
    <source>
        <dbReference type="PROSITE" id="PS50056"/>
    </source>
</evidence>
<reference evidence="7" key="1">
    <citation type="submission" date="2020-07" db="EMBL/GenBank/DDBJ databases">
        <title>Multicomponent nature underlies the extraordinary mechanical properties of spider dragline silk.</title>
        <authorList>
            <person name="Kono N."/>
            <person name="Nakamura H."/>
            <person name="Mori M."/>
            <person name="Yoshida Y."/>
            <person name="Ohtoshi R."/>
            <person name="Malay A.D."/>
            <person name="Moran D.A.P."/>
            <person name="Tomita M."/>
            <person name="Numata K."/>
            <person name="Arakawa K."/>
        </authorList>
    </citation>
    <scope>NUCLEOTIDE SEQUENCE</scope>
</reference>
<dbReference type="PROSITE" id="PS50056">
    <property type="entry name" value="TYR_PHOSPHATASE_2"/>
    <property type="match status" value="1"/>
</dbReference>
<dbReference type="PANTHER" id="PTHR10159">
    <property type="entry name" value="DUAL SPECIFICITY PROTEIN PHOSPHATASE"/>
    <property type="match status" value="1"/>
</dbReference>
<keyword evidence="3" id="KW-0378">Hydrolase</keyword>